<dbReference type="AlphaFoldDB" id="D2RI46"/>
<dbReference type="HOGENOM" id="CLU_2613400_0_0_2"/>
<evidence type="ECO:0000313" key="2">
    <source>
        <dbReference type="Proteomes" id="UP000001901"/>
    </source>
</evidence>
<dbReference type="RefSeq" id="WP_012940307.1">
    <property type="nucleotide sequence ID" value="NC_013741.1"/>
</dbReference>
<sequence>MNELGGEVKKVSELVLYGIRVERAYRYVPWGMIEIVGKHVKTGKPEAMSFEDPATRWQVEKELKKAGIEIEVVDLNSL</sequence>
<keyword evidence="2" id="KW-1185">Reference proteome</keyword>
<evidence type="ECO:0000313" key="1">
    <source>
        <dbReference type="EMBL" id="ADB57971.1"/>
    </source>
</evidence>
<organism evidence="1 2">
    <name type="scientific">Archaeoglobus profundus (strain DSM 5631 / JCM 9629 / NBRC 100127 / Av18)</name>
    <dbReference type="NCBI Taxonomy" id="572546"/>
    <lineage>
        <taxon>Archaea</taxon>
        <taxon>Methanobacteriati</taxon>
        <taxon>Methanobacteriota</taxon>
        <taxon>Archaeoglobi</taxon>
        <taxon>Archaeoglobales</taxon>
        <taxon>Archaeoglobaceae</taxon>
        <taxon>Archaeoglobus</taxon>
    </lineage>
</organism>
<dbReference type="Proteomes" id="UP000001901">
    <property type="component" value="Chromosome"/>
</dbReference>
<reference evidence="1 2" key="1">
    <citation type="journal article" date="2010" name="Stand. Genomic Sci.">
        <title>Complete genome sequence of Archaeoglobus profundus type strain (AV18).</title>
        <authorList>
            <person name="von Jan M."/>
            <person name="Lapidus A."/>
            <person name="Del Rio T.G."/>
            <person name="Copeland A."/>
            <person name="Tice H."/>
            <person name="Cheng J.F."/>
            <person name="Lucas S."/>
            <person name="Chen F."/>
            <person name="Nolan M."/>
            <person name="Goodwin L."/>
            <person name="Han C."/>
            <person name="Pitluck S."/>
            <person name="Liolios K."/>
            <person name="Ivanova N."/>
            <person name="Mavromatis K."/>
            <person name="Ovchinnikova G."/>
            <person name="Chertkov O."/>
            <person name="Pati A."/>
            <person name="Chen A."/>
            <person name="Palaniappan K."/>
            <person name="Land M."/>
            <person name="Hauser L."/>
            <person name="Chang Y.J."/>
            <person name="Jeffries C.D."/>
            <person name="Saunders E."/>
            <person name="Brettin T."/>
            <person name="Detter J.C."/>
            <person name="Chain P."/>
            <person name="Eichinger K."/>
            <person name="Huber H."/>
            <person name="Spring S."/>
            <person name="Rohde M."/>
            <person name="Goker M."/>
            <person name="Wirth R."/>
            <person name="Woyke T."/>
            <person name="Bristow J."/>
            <person name="Eisen J.A."/>
            <person name="Markowitz V."/>
            <person name="Hugenholtz P."/>
            <person name="Kyrpides N.C."/>
            <person name="Klenk H.P."/>
        </authorList>
    </citation>
    <scope>NUCLEOTIDE SEQUENCE [LARGE SCALE GENOMIC DNA]</scope>
    <source>
        <strain evidence="2">DSM 5631 / JCM 9629 / NBRC 100127 / Av18</strain>
    </source>
</reference>
<name>D2RI46_ARCPA</name>
<dbReference type="KEGG" id="apo:Arcpr_0910"/>
<proteinExistence type="predicted"/>
<dbReference type="EMBL" id="CP001857">
    <property type="protein sequence ID" value="ADB57971.1"/>
    <property type="molecule type" value="Genomic_DNA"/>
</dbReference>
<dbReference type="STRING" id="572546.Arcpr_0910"/>
<protein>
    <submittedName>
        <fullName evidence="1">Uncharacterized protein</fullName>
    </submittedName>
</protein>
<dbReference type="PaxDb" id="572546-Arcpr_0910"/>
<accession>D2RI46</accession>
<gene>
    <name evidence="1" type="ordered locus">Arcpr_0910</name>
</gene>
<dbReference type="GeneID" id="8739575"/>